<dbReference type="AlphaFoldDB" id="A0A830GZS6"/>
<protein>
    <recommendedName>
        <fullName evidence="3">DNA-binding protein</fullName>
    </recommendedName>
</protein>
<dbReference type="Proteomes" id="UP000610960">
    <property type="component" value="Unassembled WGS sequence"/>
</dbReference>
<gene>
    <name evidence="1" type="ORF">GCM10007981_14630</name>
</gene>
<organism evidence="1 2">
    <name type="scientific">Thermocladium modestius</name>
    <dbReference type="NCBI Taxonomy" id="62609"/>
    <lineage>
        <taxon>Archaea</taxon>
        <taxon>Thermoproteota</taxon>
        <taxon>Thermoprotei</taxon>
        <taxon>Thermoproteales</taxon>
        <taxon>Thermoproteaceae</taxon>
        <taxon>Thermocladium</taxon>
    </lineage>
</organism>
<reference evidence="1" key="2">
    <citation type="submission" date="2020-09" db="EMBL/GenBank/DDBJ databases">
        <authorList>
            <person name="Sun Q."/>
            <person name="Ohkuma M."/>
        </authorList>
    </citation>
    <scope>NUCLEOTIDE SEQUENCE</scope>
    <source>
        <strain evidence="1">JCM 10088</strain>
    </source>
</reference>
<sequence length="129" mass="14487">MASSQVQRQVVAVAAMDARNIKIYVLQVMKDLVVNSRGRLVTLRPSKLAQDISIRSRKSPRAESVVIRNFLEELVEKGLIKVVKRSARGKVYGVYRESDLWKMLIGYQPRSILSIVESVESEEEAAGQA</sequence>
<keyword evidence="2" id="KW-1185">Reference proteome</keyword>
<dbReference type="OrthoDB" id="26156at2157"/>
<proteinExistence type="predicted"/>
<reference evidence="1" key="1">
    <citation type="journal article" date="2014" name="Int. J. Syst. Evol. Microbiol.">
        <title>Complete genome sequence of Corynebacterium casei LMG S-19264T (=DSM 44701T), isolated from a smear-ripened cheese.</title>
        <authorList>
            <consortium name="US DOE Joint Genome Institute (JGI-PGF)"/>
            <person name="Walter F."/>
            <person name="Albersmeier A."/>
            <person name="Kalinowski J."/>
            <person name="Ruckert C."/>
        </authorList>
    </citation>
    <scope>NUCLEOTIDE SEQUENCE</scope>
    <source>
        <strain evidence="1">JCM 10088</strain>
    </source>
</reference>
<dbReference type="RefSeq" id="WP_188596749.1">
    <property type="nucleotide sequence ID" value="NZ_BMNL01000003.1"/>
</dbReference>
<evidence type="ECO:0000313" key="2">
    <source>
        <dbReference type="Proteomes" id="UP000610960"/>
    </source>
</evidence>
<evidence type="ECO:0008006" key="3">
    <source>
        <dbReference type="Google" id="ProtNLM"/>
    </source>
</evidence>
<dbReference type="EMBL" id="BMNL01000003">
    <property type="protein sequence ID" value="GGP21712.1"/>
    <property type="molecule type" value="Genomic_DNA"/>
</dbReference>
<evidence type="ECO:0000313" key="1">
    <source>
        <dbReference type="EMBL" id="GGP21712.1"/>
    </source>
</evidence>
<name>A0A830GZS6_9CREN</name>
<accession>A0A830GZS6</accession>
<comment type="caution">
    <text evidence="1">The sequence shown here is derived from an EMBL/GenBank/DDBJ whole genome shotgun (WGS) entry which is preliminary data.</text>
</comment>